<dbReference type="PROSITE" id="PS50089">
    <property type="entry name" value="ZF_RING_2"/>
    <property type="match status" value="1"/>
</dbReference>
<sequence>MGVNTPTIEEMRAETNWPILKTYLQTDKISFEDLELPCAVCCDTISVEDGDAHRATIFPCGHIFGKSCIEVAFNKESTLRPVCFTCREDLAHPQCPHMHHGLPMPCSKEELDTIPPVLAKEGLISSSCIPCLAENTAVELTARILKSTTADGQFRMGLSCTCGDRTRNLIPAGCNPEVSFECRAPEELFPFLEQYEEDRYERAYWFDKTPNVKWRFFMWKVARTQPTFQEYVDYVFFAEGERVQGMSLEELRDEFESKLRVRSSPCATPVKSIPVKSILEIYQELADSDEDDDDEDEDEDDDYDDYYDSYGDEYYSSRYEE</sequence>
<dbReference type="SUPFAM" id="SSF57850">
    <property type="entry name" value="RING/U-box"/>
    <property type="match status" value="1"/>
</dbReference>
<dbReference type="Proteomes" id="UP000266234">
    <property type="component" value="Unassembled WGS sequence"/>
</dbReference>
<gene>
    <name evidence="4" type="ORF">FLONG3_4302</name>
</gene>
<keyword evidence="1" id="KW-0862">Zinc</keyword>
<dbReference type="STRING" id="694270.A0A395SZ31"/>
<dbReference type="GO" id="GO:0008270">
    <property type="term" value="F:zinc ion binding"/>
    <property type="evidence" value="ECO:0007669"/>
    <property type="project" value="UniProtKB-KW"/>
</dbReference>
<evidence type="ECO:0000256" key="2">
    <source>
        <dbReference type="SAM" id="MobiDB-lite"/>
    </source>
</evidence>
<keyword evidence="1" id="KW-0863">Zinc-finger</keyword>
<dbReference type="Gene3D" id="3.30.40.10">
    <property type="entry name" value="Zinc/RING finger domain, C3HC4 (zinc finger)"/>
    <property type="match status" value="1"/>
</dbReference>
<dbReference type="InterPro" id="IPR001841">
    <property type="entry name" value="Znf_RING"/>
</dbReference>
<protein>
    <recommendedName>
        <fullName evidence="3">RING-type domain-containing protein</fullName>
    </recommendedName>
</protein>
<evidence type="ECO:0000313" key="5">
    <source>
        <dbReference type="Proteomes" id="UP000266234"/>
    </source>
</evidence>
<feature type="compositionally biased region" description="Low complexity" evidence="2">
    <location>
        <begin position="312"/>
        <end position="321"/>
    </location>
</feature>
<accession>A0A395SZ31</accession>
<reference evidence="4 5" key="1">
    <citation type="journal article" date="2018" name="PLoS Pathog.">
        <title>Evolution of structural diversity of trichothecenes, a family of toxins produced by plant pathogenic and entomopathogenic fungi.</title>
        <authorList>
            <person name="Proctor R.H."/>
            <person name="McCormick S.P."/>
            <person name="Kim H.S."/>
            <person name="Cardoza R.E."/>
            <person name="Stanley A.M."/>
            <person name="Lindo L."/>
            <person name="Kelly A."/>
            <person name="Brown D.W."/>
            <person name="Lee T."/>
            <person name="Vaughan M.M."/>
            <person name="Alexander N.J."/>
            <person name="Busman M."/>
            <person name="Gutierrez S."/>
        </authorList>
    </citation>
    <scope>NUCLEOTIDE SEQUENCE [LARGE SCALE GENOMIC DNA]</scope>
    <source>
        <strain evidence="4 5">NRRL 20695</strain>
    </source>
</reference>
<dbReference type="EMBL" id="PXOG01000091">
    <property type="protein sequence ID" value="RGP77517.1"/>
    <property type="molecule type" value="Genomic_DNA"/>
</dbReference>
<keyword evidence="5" id="KW-1185">Reference proteome</keyword>
<organism evidence="4 5">
    <name type="scientific">Fusarium longipes</name>
    <dbReference type="NCBI Taxonomy" id="694270"/>
    <lineage>
        <taxon>Eukaryota</taxon>
        <taxon>Fungi</taxon>
        <taxon>Dikarya</taxon>
        <taxon>Ascomycota</taxon>
        <taxon>Pezizomycotina</taxon>
        <taxon>Sordariomycetes</taxon>
        <taxon>Hypocreomycetidae</taxon>
        <taxon>Hypocreales</taxon>
        <taxon>Nectriaceae</taxon>
        <taxon>Fusarium</taxon>
    </lineage>
</organism>
<dbReference type="InterPro" id="IPR013083">
    <property type="entry name" value="Znf_RING/FYVE/PHD"/>
</dbReference>
<evidence type="ECO:0000256" key="1">
    <source>
        <dbReference type="PROSITE-ProRule" id="PRU00175"/>
    </source>
</evidence>
<feature type="compositionally biased region" description="Acidic residues" evidence="2">
    <location>
        <begin position="286"/>
        <end position="311"/>
    </location>
</feature>
<feature type="domain" description="RING-type" evidence="3">
    <location>
        <begin position="38"/>
        <end position="87"/>
    </location>
</feature>
<feature type="region of interest" description="Disordered" evidence="2">
    <location>
        <begin position="285"/>
        <end position="321"/>
    </location>
</feature>
<dbReference type="OrthoDB" id="8062037at2759"/>
<keyword evidence="1" id="KW-0479">Metal-binding</keyword>
<evidence type="ECO:0000313" key="4">
    <source>
        <dbReference type="EMBL" id="RGP77517.1"/>
    </source>
</evidence>
<dbReference type="AlphaFoldDB" id="A0A395SZ31"/>
<proteinExistence type="predicted"/>
<name>A0A395SZ31_9HYPO</name>
<comment type="caution">
    <text evidence="4">The sequence shown here is derived from an EMBL/GenBank/DDBJ whole genome shotgun (WGS) entry which is preliminary data.</text>
</comment>
<evidence type="ECO:0000259" key="3">
    <source>
        <dbReference type="PROSITE" id="PS50089"/>
    </source>
</evidence>